<keyword evidence="1" id="KW-0732">Signal</keyword>
<organism evidence="2 3">
    <name type="scientific">Bradyrhizobium erythrophlei</name>
    <dbReference type="NCBI Taxonomy" id="1437360"/>
    <lineage>
        <taxon>Bacteria</taxon>
        <taxon>Pseudomonadati</taxon>
        <taxon>Pseudomonadota</taxon>
        <taxon>Alphaproteobacteria</taxon>
        <taxon>Hyphomicrobiales</taxon>
        <taxon>Nitrobacteraceae</taxon>
        <taxon>Bradyrhizobium</taxon>
    </lineage>
</organism>
<feature type="signal peptide" evidence="1">
    <location>
        <begin position="1"/>
        <end position="24"/>
    </location>
</feature>
<evidence type="ECO:0000313" key="3">
    <source>
        <dbReference type="Proteomes" id="UP000198992"/>
    </source>
</evidence>
<protein>
    <submittedName>
        <fullName evidence="2">Uncharacterized protein</fullName>
    </submittedName>
</protein>
<proteinExistence type="predicted"/>
<dbReference type="AlphaFoldDB" id="A0A1H4YBA1"/>
<evidence type="ECO:0000256" key="1">
    <source>
        <dbReference type="SAM" id="SignalP"/>
    </source>
</evidence>
<sequence>MRMNYFLAALLLVAPLATPATIQARTHEGQAQAREGDIPPQAFETVGREVAAPPWSAACMTDHGPSQCYEPMWVYGSPDYVARFKDAF</sequence>
<reference evidence="2 3" key="1">
    <citation type="submission" date="2016-10" db="EMBL/GenBank/DDBJ databases">
        <authorList>
            <person name="de Groot N.N."/>
        </authorList>
    </citation>
    <scope>NUCLEOTIDE SEQUENCE [LARGE SCALE GENOMIC DNA]</scope>
    <source>
        <strain evidence="2 3">MT12</strain>
    </source>
</reference>
<dbReference type="EMBL" id="FNTH01000001">
    <property type="protein sequence ID" value="SED15286.1"/>
    <property type="molecule type" value="Genomic_DNA"/>
</dbReference>
<accession>A0A1H4YBA1</accession>
<gene>
    <name evidence="2" type="ORF">SAMN05444164_3871</name>
</gene>
<dbReference type="Proteomes" id="UP000198992">
    <property type="component" value="Unassembled WGS sequence"/>
</dbReference>
<evidence type="ECO:0000313" key="2">
    <source>
        <dbReference type="EMBL" id="SED15286.1"/>
    </source>
</evidence>
<feature type="chain" id="PRO_5011731306" evidence="1">
    <location>
        <begin position="25"/>
        <end position="88"/>
    </location>
</feature>
<name>A0A1H4YBA1_9BRAD</name>